<proteinExistence type="predicted"/>
<reference evidence="2" key="1">
    <citation type="submission" date="2014-09" db="EMBL/GenBank/DDBJ databases">
        <authorList>
            <person name="Mudge J."/>
            <person name="Ramaraj T."/>
            <person name="Lindquist I.E."/>
            <person name="Bharti A.K."/>
            <person name="Sundararajan A."/>
            <person name="Cameron C.T."/>
            <person name="Woodward J.E."/>
            <person name="May G.D."/>
            <person name="Brubaker C."/>
            <person name="Broadhvest J."/>
            <person name="Wilkins T.A."/>
        </authorList>
    </citation>
    <scope>NUCLEOTIDE SEQUENCE</scope>
    <source>
        <strain evidence="2">cv. AKA8401</strain>
    </source>
</reference>
<comment type="caution">
    <text evidence="1">The sequence shown here is derived from an EMBL/GenBank/DDBJ whole genome shotgun (WGS) entry which is preliminary data.</text>
</comment>
<keyword evidence="2" id="KW-1185">Reference proteome</keyword>
<dbReference type="EMBL" id="JRRC01292420">
    <property type="protein sequence ID" value="KHG02746.1"/>
    <property type="molecule type" value="Genomic_DNA"/>
</dbReference>
<dbReference type="Proteomes" id="UP000032142">
    <property type="component" value="Unassembled WGS sequence"/>
</dbReference>
<protein>
    <submittedName>
        <fullName evidence="1">Uncharacterized protein</fullName>
    </submittedName>
</protein>
<accession>A0A0B0MUY5</accession>
<organism evidence="1 2">
    <name type="scientific">Gossypium arboreum</name>
    <name type="common">Tree cotton</name>
    <name type="synonym">Gossypium nanking</name>
    <dbReference type="NCBI Taxonomy" id="29729"/>
    <lineage>
        <taxon>Eukaryota</taxon>
        <taxon>Viridiplantae</taxon>
        <taxon>Streptophyta</taxon>
        <taxon>Embryophyta</taxon>
        <taxon>Tracheophyta</taxon>
        <taxon>Spermatophyta</taxon>
        <taxon>Magnoliopsida</taxon>
        <taxon>eudicotyledons</taxon>
        <taxon>Gunneridae</taxon>
        <taxon>Pentapetalae</taxon>
        <taxon>rosids</taxon>
        <taxon>malvids</taxon>
        <taxon>Malvales</taxon>
        <taxon>Malvaceae</taxon>
        <taxon>Malvoideae</taxon>
        <taxon>Gossypium</taxon>
    </lineage>
</organism>
<name>A0A0B0MUY5_GOSAR</name>
<gene>
    <name evidence="1" type="ORF">F383_25678</name>
</gene>
<evidence type="ECO:0000313" key="1">
    <source>
        <dbReference type="EMBL" id="KHG02746.1"/>
    </source>
</evidence>
<sequence length="37" mass="4521">MWIFRTTFLACLTYIVGLYSKLFLAKILKHWRCCNYC</sequence>
<dbReference type="AlphaFoldDB" id="A0A0B0MUY5"/>
<evidence type="ECO:0000313" key="2">
    <source>
        <dbReference type="Proteomes" id="UP000032142"/>
    </source>
</evidence>